<dbReference type="Proteomes" id="UP000799424">
    <property type="component" value="Unassembled WGS sequence"/>
</dbReference>
<gene>
    <name evidence="1" type="ORF">CC86DRAFT_410604</name>
</gene>
<name>A0A6A6ZNJ6_9PLEO</name>
<evidence type="ECO:0000313" key="1">
    <source>
        <dbReference type="EMBL" id="KAF2822229.1"/>
    </source>
</evidence>
<dbReference type="AlphaFoldDB" id="A0A6A6ZNJ6"/>
<organism evidence="1 2">
    <name type="scientific">Ophiobolus disseminans</name>
    <dbReference type="NCBI Taxonomy" id="1469910"/>
    <lineage>
        <taxon>Eukaryota</taxon>
        <taxon>Fungi</taxon>
        <taxon>Dikarya</taxon>
        <taxon>Ascomycota</taxon>
        <taxon>Pezizomycotina</taxon>
        <taxon>Dothideomycetes</taxon>
        <taxon>Pleosporomycetidae</taxon>
        <taxon>Pleosporales</taxon>
        <taxon>Pleosporineae</taxon>
        <taxon>Phaeosphaeriaceae</taxon>
        <taxon>Ophiobolus</taxon>
    </lineage>
</organism>
<reference evidence="1" key="1">
    <citation type="journal article" date="2020" name="Stud. Mycol.">
        <title>101 Dothideomycetes genomes: a test case for predicting lifestyles and emergence of pathogens.</title>
        <authorList>
            <person name="Haridas S."/>
            <person name="Albert R."/>
            <person name="Binder M."/>
            <person name="Bloem J."/>
            <person name="Labutti K."/>
            <person name="Salamov A."/>
            <person name="Andreopoulos B."/>
            <person name="Baker S."/>
            <person name="Barry K."/>
            <person name="Bills G."/>
            <person name="Bluhm B."/>
            <person name="Cannon C."/>
            <person name="Castanera R."/>
            <person name="Culley D."/>
            <person name="Daum C."/>
            <person name="Ezra D."/>
            <person name="Gonzalez J."/>
            <person name="Henrissat B."/>
            <person name="Kuo A."/>
            <person name="Liang C."/>
            <person name="Lipzen A."/>
            <person name="Lutzoni F."/>
            <person name="Magnuson J."/>
            <person name="Mondo S."/>
            <person name="Nolan M."/>
            <person name="Ohm R."/>
            <person name="Pangilinan J."/>
            <person name="Park H.-J."/>
            <person name="Ramirez L."/>
            <person name="Alfaro M."/>
            <person name="Sun H."/>
            <person name="Tritt A."/>
            <person name="Yoshinaga Y."/>
            <person name="Zwiers L.-H."/>
            <person name="Turgeon B."/>
            <person name="Goodwin S."/>
            <person name="Spatafora J."/>
            <person name="Crous P."/>
            <person name="Grigoriev I."/>
        </authorList>
    </citation>
    <scope>NUCLEOTIDE SEQUENCE</scope>
    <source>
        <strain evidence="1">CBS 113818</strain>
    </source>
</reference>
<dbReference type="EMBL" id="MU006235">
    <property type="protein sequence ID" value="KAF2822229.1"/>
    <property type="molecule type" value="Genomic_DNA"/>
</dbReference>
<sequence length="161" mass="18005">MIYQQQPQPQHVLIVQQPAVIQQEPTPSPTFPSLSAGPIFTPTVINAYLSTSRHLRNISTRTESCPIAQDAAHILMLARMGPHAEEIRLVEQRYGRSAVDERVMRILAEVRVDNMIEEVRAGGTIMGRGSAEIGAFGEREEGDEEVVVFEEDDRFGEDDFD</sequence>
<keyword evidence="2" id="KW-1185">Reference proteome</keyword>
<evidence type="ECO:0000313" key="2">
    <source>
        <dbReference type="Proteomes" id="UP000799424"/>
    </source>
</evidence>
<protein>
    <submittedName>
        <fullName evidence="1">Uncharacterized protein</fullName>
    </submittedName>
</protein>
<proteinExistence type="predicted"/>
<accession>A0A6A6ZNJ6</accession>